<dbReference type="InterPro" id="IPR045121">
    <property type="entry name" value="CoAse"/>
</dbReference>
<keyword evidence="5" id="KW-0460">Magnesium</keyword>
<proteinExistence type="predicted"/>
<comment type="cofactor">
    <cofactor evidence="1">
        <name>Mn(2+)</name>
        <dbReference type="ChEBI" id="CHEBI:29035"/>
    </cofactor>
</comment>
<organism evidence="8 9">
    <name type="scientific">Drosophila ananassae</name>
    <name type="common">Fruit fly</name>
    <dbReference type="NCBI Taxonomy" id="7217"/>
    <lineage>
        <taxon>Eukaryota</taxon>
        <taxon>Metazoa</taxon>
        <taxon>Ecdysozoa</taxon>
        <taxon>Arthropoda</taxon>
        <taxon>Hexapoda</taxon>
        <taxon>Insecta</taxon>
        <taxon>Pterygota</taxon>
        <taxon>Neoptera</taxon>
        <taxon>Endopterygota</taxon>
        <taxon>Diptera</taxon>
        <taxon>Brachycera</taxon>
        <taxon>Muscomorpha</taxon>
        <taxon>Ephydroidea</taxon>
        <taxon>Drosophilidae</taxon>
        <taxon>Drosophila</taxon>
        <taxon>Sophophora</taxon>
    </lineage>
</organism>
<dbReference type="Gene3D" id="3.90.79.10">
    <property type="entry name" value="Nucleoside Triphosphate Pyrophosphohydrolase"/>
    <property type="match status" value="1"/>
</dbReference>
<dbReference type="GeneID" id="6501975"/>
<evidence type="ECO:0000259" key="7">
    <source>
        <dbReference type="PROSITE" id="PS51462"/>
    </source>
</evidence>
<dbReference type="InterPro" id="IPR000086">
    <property type="entry name" value="NUDIX_hydrolase_dom"/>
</dbReference>
<keyword evidence="3" id="KW-0479">Metal-binding</keyword>
<dbReference type="InParanoid" id="B3MZP1"/>
<dbReference type="InterPro" id="IPR015797">
    <property type="entry name" value="NUDIX_hydrolase-like_dom_sf"/>
</dbReference>
<dbReference type="EMBL" id="CH902635">
    <property type="protein sequence ID" value="EDV33842.1"/>
    <property type="molecule type" value="Genomic_DNA"/>
</dbReference>
<gene>
    <name evidence="8" type="primary">Dana\GF19213</name>
    <name evidence="8" type="synonym">dana_GLEANR_20926</name>
    <name evidence="8" type="ORF">GF19213</name>
</gene>
<keyword evidence="4 8" id="KW-0378">Hydrolase</keyword>
<evidence type="ECO:0000313" key="8">
    <source>
        <dbReference type="EMBL" id="EDV33842.1"/>
    </source>
</evidence>
<dbReference type="Pfam" id="PF00293">
    <property type="entry name" value="NUDIX"/>
    <property type="match status" value="1"/>
</dbReference>
<dbReference type="HOGENOM" id="CLU_040940_4_1_1"/>
<dbReference type="OrthoDB" id="206213at2759"/>
<reference evidence="8 9" key="1">
    <citation type="journal article" date="2007" name="Nature">
        <title>Evolution of genes and genomes on the Drosophila phylogeny.</title>
        <authorList>
            <consortium name="Drosophila 12 Genomes Consortium"/>
            <person name="Clark A.G."/>
            <person name="Eisen M.B."/>
            <person name="Smith D.R."/>
            <person name="Bergman C.M."/>
            <person name="Oliver B."/>
            <person name="Markow T.A."/>
            <person name="Kaufman T.C."/>
            <person name="Kellis M."/>
            <person name="Gelbart W."/>
            <person name="Iyer V.N."/>
            <person name="Pollard D.A."/>
            <person name="Sackton T.B."/>
            <person name="Larracuente A.M."/>
            <person name="Singh N.D."/>
            <person name="Abad J.P."/>
            <person name="Abt D.N."/>
            <person name="Adryan B."/>
            <person name="Aguade M."/>
            <person name="Akashi H."/>
            <person name="Anderson W.W."/>
            <person name="Aquadro C.F."/>
            <person name="Ardell D.H."/>
            <person name="Arguello R."/>
            <person name="Artieri C.G."/>
            <person name="Barbash D.A."/>
            <person name="Barker D."/>
            <person name="Barsanti P."/>
            <person name="Batterham P."/>
            <person name="Batzoglou S."/>
            <person name="Begun D."/>
            <person name="Bhutkar A."/>
            <person name="Blanco E."/>
            <person name="Bosak S.A."/>
            <person name="Bradley R.K."/>
            <person name="Brand A.D."/>
            <person name="Brent M.R."/>
            <person name="Brooks A.N."/>
            <person name="Brown R.H."/>
            <person name="Butlin R.K."/>
            <person name="Caggese C."/>
            <person name="Calvi B.R."/>
            <person name="Bernardo de Carvalho A."/>
            <person name="Caspi A."/>
            <person name="Castrezana S."/>
            <person name="Celniker S.E."/>
            <person name="Chang J.L."/>
            <person name="Chapple C."/>
            <person name="Chatterji S."/>
            <person name="Chinwalla A."/>
            <person name="Civetta A."/>
            <person name="Clifton S.W."/>
            <person name="Comeron J.M."/>
            <person name="Costello J.C."/>
            <person name="Coyne J.A."/>
            <person name="Daub J."/>
            <person name="David R.G."/>
            <person name="Delcher A.L."/>
            <person name="Delehaunty K."/>
            <person name="Do C.B."/>
            <person name="Ebling H."/>
            <person name="Edwards K."/>
            <person name="Eickbush T."/>
            <person name="Evans J.D."/>
            <person name="Filipski A."/>
            <person name="Findeiss S."/>
            <person name="Freyhult E."/>
            <person name="Fulton L."/>
            <person name="Fulton R."/>
            <person name="Garcia A.C."/>
            <person name="Gardiner A."/>
            <person name="Garfield D.A."/>
            <person name="Garvin B.E."/>
            <person name="Gibson G."/>
            <person name="Gilbert D."/>
            <person name="Gnerre S."/>
            <person name="Godfrey J."/>
            <person name="Good R."/>
            <person name="Gotea V."/>
            <person name="Gravely B."/>
            <person name="Greenberg A.J."/>
            <person name="Griffiths-Jones S."/>
            <person name="Gross S."/>
            <person name="Guigo R."/>
            <person name="Gustafson E.A."/>
            <person name="Haerty W."/>
            <person name="Hahn M.W."/>
            <person name="Halligan D.L."/>
            <person name="Halpern A.L."/>
            <person name="Halter G.M."/>
            <person name="Han M.V."/>
            <person name="Heger A."/>
            <person name="Hillier L."/>
            <person name="Hinrichs A.S."/>
            <person name="Holmes I."/>
            <person name="Hoskins R.A."/>
            <person name="Hubisz M.J."/>
            <person name="Hultmark D."/>
            <person name="Huntley M.A."/>
            <person name="Jaffe D.B."/>
            <person name="Jagadeeshan S."/>
            <person name="Jeck W.R."/>
            <person name="Johnson J."/>
            <person name="Jones C.D."/>
            <person name="Jordan W.C."/>
            <person name="Karpen G.H."/>
            <person name="Kataoka E."/>
            <person name="Keightley P.D."/>
            <person name="Kheradpour P."/>
            <person name="Kirkness E.F."/>
            <person name="Koerich L.B."/>
            <person name="Kristiansen K."/>
            <person name="Kudrna D."/>
            <person name="Kulathinal R.J."/>
            <person name="Kumar S."/>
            <person name="Kwok R."/>
            <person name="Lander E."/>
            <person name="Langley C.H."/>
            <person name="Lapoint R."/>
            <person name="Lazzaro B.P."/>
            <person name="Lee S.J."/>
            <person name="Levesque L."/>
            <person name="Li R."/>
            <person name="Lin C.F."/>
            <person name="Lin M.F."/>
            <person name="Lindblad-Toh K."/>
            <person name="Llopart A."/>
            <person name="Long M."/>
            <person name="Low L."/>
            <person name="Lozovsky E."/>
            <person name="Lu J."/>
            <person name="Luo M."/>
            <person name="Machado C.A."/>
            <person name="Makalowski W."/>
            <person name="Marzo M."/>
            <person name="Matsuda M."/>
            <person name="Matzkin L."/>
            <person name="McAllister B."/>
            <person name="McBride C.S."/>
            <person name="McKernan B."/>
            <person name="McKernan K."/>
            <person name="Mendez-Lago M."/>
            <person name="Minx P."/>
            <person name="Mollenhauer M.U."/>
            <person name="Montooth K."/>
            <person name="Mount S.M."/>
            <person name="Mu X."/>
            <person name="Myers E."/>
            <person name="Negre B."/>
            <person name="Newfeld S."/>
            <person name="Nielsen R."/>
            <person name="Noor M.A."/>
            <person name="O'Grady P."/>
            <person name="Pachter L."/>
            <person name="Papaceit M."/>
            <person name="Parisi M.J."/>
            <person name="Parisi M."/>
            <person name="Parts L."/>
            <person name="Pedersen J.S."/>
            <person name="Pesole G."/>
            <person name="Phillippy A.M."/>
            <person name="Ponting C.P."/>
            <person name="Pop M."/>
            <person name="Porcelli D."/>
            <person name="Powell J.R."/>
            <person name="Prohaska S."/>
            <person name="Pruitt K."/>
            <person name="Puig M."/>
            <person name="Quesneville H."/>
            <person name="Ram K.R."/>
            <person name="Rand D."/>
            <person name="Rasmussen M.D."/>
            <person name="Reed L.K."/>
            <person name="Reenan R."/>
            <person name="Reily A."/>
            <person name="Remington K.A."/>
            <person name="Rieger T.T."/>
            <person name="Ritchie M.G."/>
            <person name="Robin C."/>
            <person name="Rogers Y.H."/>
            <person name="Rohde C."/>
            <person name="Rozas J."/>
            <person name="Rubenfield M.J."/>
            <person name="Ruiz A."/>
            <person name="Russo S."/>
            <person name="Salzberg S.L."/>
            <person name="Sanchez-Gracia A."/>
            <person name="Saranga D.J."/>
            <person name="Sato H."/>
            <person name="Schaeffer S.W."/>
            <person name="Schatz M.C."/>
            <person name="Schlenke T."/>
            <person name="Schwartz R."/>
            <person name="Segarra C."/>
            <person name="Singh R.S."/>
            <person name="Sirot L."/>
            <person name="Sirota M."/>
            <person name="Sisneros N.B."/>
            <person name="Smith C.D."/>
            <person name="Smith T.F."/>
            <person name="Spieth J."/>
            <person name="Stage D.E."/>
            <person name="Stark A."/>
            <person name="Stephan W."/>
            <person name="Strausberg R.L."/>
            <person name="Strempel S."/>
            <person name="Sturgill D."/>
            <person name="Sutton G."/>
            <person name="Sutton G.G."/>
            <person name="Tao W."/>
            <person name="Teichmann S."/>
            <person name="Tobari Y.N."/>
            <person name="Tomimura Y."/>
            <person name="Tsolas J.M."/>
            <person name="Valente V.L."/>
            <person name="Venter E."/>
            <person name="Venter J.C."/>
            <person name="Vicario S."/>
            <person name="Vieira F.G."/>
            <person name="Vilella A.J."/>
            <person name="Villasante A."/>
            <person name="Walenz B."/>
            <person name="Wang J."/>
            <person name="Wasserman M."/>
            <person name="Watts T."/>
            <person name="Wilson D."/>
            <person name="Wilson R.K."/>
            <person name="Wing R.A."/>
            <person name="Wolfner M.F."/>
            <person name="Wong A."/>
            <person name="Wong G.K."/>
            <person name="Wu C.I."/>
            <person name="Wu G."/>
            <person name="Yamamoto D."/>
            <person name="Yang H.P."/>
            <person name="Yang S.P."/>
            <person name="Yorke J.A."/>
            <person name="Yoshida K."/>
            <person name="Zdobnov E."/>
            <person name="Zhang P."/>
            <person name="Zhang Y."/>
            <person name="Zimin A.V."/>
            <person name="Baldwin J."/>
            <person name="Abdouelleil A."/>
            <person name="Abdulkadir J."/>
            <person name="Abebe A."/>
            <person name="Abera B."/>
            <person name="Abreu J."/>
            <person name="Acer S.C."/>
            <person name="Aftuck L."/>
            <person name="Alexander A."/>
            <person name="An P."/>
            <person name="Anderson E."/>
            <person name="Anderson S."/>
            <person name="Arachi H."/>
            <person name="Azer M."/>
            <person name="Bachantsang P."/>
            <person name="Barry A."/>
            <person name="Bayul T."/>
            <person name="Berlin A."/>
            <person name="Bessette D."/>
            <person name="Bloom T."/>
            <person name="Blye J."/>
            <person name="Boguslavskiy L."/>
            <person name="Bonnet C."/>
            <person name="Boukhgalter B."/>
            <person name="Bourzgui I."/>
            <person name="Brown A."/>
            <person name="Cahill P."/>
            <person name="Channer S."/>
            <person name="Cheshatsang Y."/>
            <person name="Chuda L."/>
            <person name="Citroen M."/>
            <person name="Collymore A."/>
            <person name="Cooke P."/>
            <person name="Costello M."/>
            <person name="D'Aco K."/>
            <person name="Daza R."/>
            <person name="De Haan G."/>
            <person name="DeGray S."/>
            <person name="DeMaso C."/>
            <person name="Dhargay N."/>
            <person name="Dooley K."/>
            <person name="Dooley E."/>
            <person name="Doricent M."/>
            <person name="Dorje P."/>
            <person name="Dorjee K."/>
            <person name="Dupes A."/>
            <person name="Elong R."/>
            <person name="Falk J."/>
            <person name="Farina A."/>
            <person name="Faro S."/>
            <person name="Ferguson D."/>
            <person name="Fisher S."/>
            <person name="Foley C.D."/>
            <person name="Franke A."/>
            <person name="Friedrich D."/>
            <person name="Gadbois L."/>
            <person name="Gearin G."/>
            <person name="Gearin C.R."/>
            <person name="Giannoukos G."/>
            <person name="Goode T."/>
            <person name="Graham J."/>
            <person name="Grandbois E."/>
            <person name="Grewal S."/>
            <person name="Gyaltsen K."/>
            <person name="Hafez N."/>
            <person name="Hagos B."/>
            <person name="Hall J."/>
            <person name="Henson C."/>
            <person name="Hollinger A."/>
            <person name="Honan T."/>
            <person name="Huard M.D."/>
            <person name="Hughes L."/>
            <person name="Hurhula B."/>
            <person name="Husby M.E."/>
            <person name="Kamat A."/>
            <person name="Kanga B."/>
            <person name="Kashin S."/>
            <person name="Khazanovich D."/>
            <person name="Kisner P."/>
            <person name="Lance K."/>
            <person name="Lara M."/>
            <person name="Lee W."/>
            <person name="Lennon N."/>
            <person name="Letendre F."/>
            <person name="LeVine R."/>
            <person name="Lipovsky A."/>
            <person name="Liu X."/>
            <person name="Liu J."/>
            <person name="Liu S."/>
            <person name="Lokyitsang T."/>
            <person name="Lokyitsang Y."/>
            <person name="Lubonja R."/>
            <person name="Lui A."/>
            <person name="MacDonald P."/>
            <person name="Magnisalis V."/>
            <person name="Maru K."/>
            <person name="Matthews C."/>
            <person name="McCusker W."/>
            <person name="McDonough S."/>
            <person name="Mehta T."/>
            <person name="Meldrim J."/>
            <person name="Meneus L."/>
            <person name="Mihai O."/>
            <person name="Mihalev A."/>
            <person name="Mihova T."/>
            <person name="Mittelman R."/>
            <person name="Mlenga V."/>
            <person name="Montmayeur A."/>
            <person name="Mulrain L."/>
            <person name="Navidi A."/>
            <person name="Naylor J."/>
            <person name="Negash T."/>
            <person name="Nguyen T."/>
            <person name="Nguyen N."/>
            <person name="Nicol R."/>
            <person name="Norbu C."/>
            <person name="Norbu N."/>
            <person name="Novod N."/>
            <person name="O'Neill B."/>
            <person name="Osman S."/>
            <person name="Markiewicz E."/>
            <person name="Oyono O.L."/>
            <person name="Patti C."/>
            <person name="Phunkhang P."/>
            <person name="Pierre F."/>
            <person name="Priest M."/>
            <person name="Raghuraman S."/>
            <person name="Rege F."/>
            <person name="Reyes R."/>
            <person name="Rise C."/>
            <person name="Rogov P."/>
            <person name="Ross K."/>
            <person name="Ryan E."/>
            <person name="Settipalli S."/>
            <person name="Shea T."/>
            <person name="Sherpa N."/>
            <person name="Shi L."/>
            <person name="Shih D."/>
            <person name="Sparrow T."/>
            <person name="Spaulding J."/>
            <person name="Stalker J."/>
            <person name="Stange-Thomann N."/>
            <person name="Stavropoulos S."/>
            <person name="Stone C."/>
            <person name="Strader C."/>
            <person name="Tesfaye S."/>
            <person name="Thomson T."/>
            <person name="Thoulutsang Y."/>
            <person name="Thoulutsang D."/>
            <person name="Topham K."/>
            <person name="Topping I."/>
            <person name="Tsamla T."/>
            <person name="Vassiliev H."/>
            <person name="Vo A."/>
            <person name="Wangchuk T."/>
            <person name="Wangdi T."/>
            <person name="Weiand M."/>
            <person name="Wilkinson J."/>
            <person name="Wilson A."/>
            <person name="Yadav S."/>
            <person name="Young G."/>
            <person name="Yu Q."/>
            <person name="Zembek L."/>
            <person name="Zhong D."/>
            <person name="Zimmer A."/>
            <person name="Zwirko Z."/>
            <person name="Jaffe D.B."/>
            <person name="Alvarez P."/>
            <person name="Brockman W."/>
            <person name="Butler J."/>
            <person name="Chin C."/>
            <person name="Gnerre S."/>
            <person name="Grabherr M."/>
            <person name="Kleber M."/>
            <person name="Mauceli E."/>
            <person name="MacCallum I."/>
        </authorList>
    </citation>
    <scope>NUCLEOTIDE SEQUENCE [LARGE SCALE GENOMIC DNA]</scope>
    <source>
        <strain evidence="9">Tucson 14024-0371.13</strain>
    </source>
</reference>
<dbReference type="CDD" id="cd03426">
    <property type="entry name" value="NUDIX_CoAse_Nudt7"/>
    <property type="match status" value="1"/>
</dbReference>
<dbReference type="OMA" id="NPNIHEV"/>
<evidence type="ECO:0000256" key="5">
    <source>
        <dbReference type="ARBA" id="ARBA00022842"/>
    </source>
</evidence>
<dbReference type="PANTHER" id="PTHR12992">
    <property type="entry name" value="NUDIX HYDROLASE"/>
    <property type="match status" value="1"/>
</dbReference>
<accession>B3MZP1</accession>
<feature type="domain" description="Nudix hydrolase" evidence="7">
    <location>
        <begin position="90"/>
        <end position="231"/>
    </location>
</feature>
<keyword evidence="6" id="KW-0464">Manganese</keyword>
<dbReference type="GO" id="GO:0046872">
    <property type="term" value="F:metal ion binding"/>
    <property type="evidence" value="ECO:0007669"/>
    <property type="project" value="UniProtKB-KW"/>
</dbReference>
<evidence type="ECO:0000256" key="6">
    <source>
        <dbReference type="ARBA" id="ARBA00023211"/>
    </source>
</evidence>
<dbReference type="Proteomes" id="UP000007801">
    <property type="component" value="Unassembled WGS sequence"/>
</dbReference>
<dbReference type="PANTHER" id="PTHR12992:SF11">
    <property type="entry name" value="MITOCHONDRIAL COENZYME A DIPHOSPHATASE NUDT8"/>
    <property type="match status" value="1"/>
</dbReference>
<evidence type="ECO:0000256" key="2">
    <source>
        <dbReference type="ARBA" id="ARBA00001946"/>
    </source>
</evidence>
<evidence type="ECO:0000256" key="4">
    <source>
        <dbReference type="ARBA" id="ARBA00022801"/>
    </source>
</evidence>
<dbReference type="STRING" id="7217.B3MZP1"/>
<evidence type="ECO:0000256" key="3">
    <source>
        <dbReference type="ARBA" id="ARBA00022723"/>
    </source>
</evidence>
<sequence>MSLTFVRSFVLLSPQLLKVGLKLLNRPVLCHLGTSSVPVSVPEQTDPLQLSPGNYKYLLGEENRTKCMEKMHKLPVFKRPRGLPPSDHEKNFSSVLIALCQERGKDEVSLLYTRRSRNLRSHSLHPSFPGGRMEQNDASYVACALRETEEEIGLPGHRVQVWGEAMVIHLPRTSSIVPVVGVIPDFDMAELRLNPDEVEEVFTVPLNSMIQPTATRHTQFRSGYSIPVFAVEPRRVWGITAYLTLLFLHSLLPASLLPDCLRNSVQFVRPFKTPWLAARNRNQVSDNSMRD</sequence>
<evidence type="ECO:0000256" key="1">
    <source>
        <dbReference type="ARBA" id="ARBA00001936"/>
    </source>
</evidence>
<evidence type="ECO:0000313" key="9">
    <source>
        <dbReference type="Proteomes" id="UP000007801"/>
    </source>
</evidence>
<protein>
    <recommendedName>
        <fullName evidence="7">Nudix hydrolase domain-containing protein</fullName>
    </recommendedName>
</protein>
<dbReference type="SUPFAM" id="SSF55811">
    <property type="entry name" value="Nudix"/>
    <property type="match status" value="1"/>
</dbReference>
<dbReference type="KEGG" id="dan:6501975"/>
<dbReference type="eggNOG" id="KOG3069">
    <property type="taxonomic scope" value="Eukaryota"/>
</dbReference>
<dbReference type="GO" id="GO:0010945">
    <property type="term" value="F:coenzyme A diphosphatase activity"/>
    <property type="evidence" value="ECO:0007669"/>
    <property type="project" value="InterPro"/>
</dbReference>
<dbReference type="SMR" id="B3MZP1"/>
<dbReference type="AlphaFoldDB" id="B3MZP1"/>
<name>B3MZP1_DROAN</name>
<dbReference type="PhylomeDB" id="B3MZP1"/>
<dbReference type="PROSITE" id="PS51462">
    <property type="entry name" value="NUDIX"/>
    <property type="match status" value="1"/>
</dbReference>
<keyword evidence="9" id="KW-1185">Reference proteome</keyword>
<comment type="cofactor">
    <cofactor evidence="2">
        <name>Mg(2+)</name>
        <dbReference type="ChEBI" id="CHEBI:18420"/>
    </cofactor>
</comment>